<dbReference type="Gene3D" id="1.10.1380.10">
    <property type="entry name" value="Neutral endopeptidase , domain2"/>
    <property type="match status" value="1"/>
</dbReference>
<dbReference type="GO" id="GO:0046872">
    <property type="term" value="F:metal ion binding"/>
    <property type="evidence" value="ECO:0007669"/>
    <property type="project" value="UniProtKB-KW"/>
</dbReference>
<dbReference type="SUPFAM" id="SSF55486">
    <property type="entry name" value="Metalloproteases ('zincins'), catalytic domain"/>
    <property type="match status" value="1"/>
</dbReference>
<dbReference type="Proteomes" id="UP000799750">
    <property type="component" value="Unassembled WGS sequence"/>
</dbReference>
<dbReference type="EMBL" id="MU004185">
    <property type="protein sequence ID" value="KAF2498978.1"/>
    <property type="molecule type" value="Genomic_DNA"/>
</dbReference>
<dbReference type="PRINTS" id="PR00786">
    <property type="entry name" value="NEPRILYSIN"/>
</dbReference>
<sequence length="754" mass="83312">MASKKQPLLVPSYPAATVGAPSHHSSPTKQRCAGRRFLGAGAVTLMALGLLYGVPFASEPTSTAPCMSASCVHAASEILYNLHPNYKSLDPCEDTYEYICGGWGDRHDLRPDQGDASSLSVLSEEGQLLSRHILDSPYPGDDPLEIFINSYSANGVDKENFEQLKAAYTACMDEDTIKKAGVSPLKSLLEDIAGKNITETVLSLLENGVGALASFYTSGDDRDPDSVAIFVTPPRSIGLPSKEYYDDEAVVKEYKEVLSKVTSALVAADVLSSEQAALFATTPDTDGIVDFEKELAKASPPPEDLESVVKYYNPRTLEETSKLLPQLSVSRIISALGPSDFTAKRIIVGSPEYMKSLSDILDKTPEGSLHGYFMWKAVQAYASSVEHDALKPLKQFRNKLQGKDLDAVPDRWRTCIAVVDDTLGWTLSRFFVQRAFSKAAKEFGDRIIHDIKDQFKIILGRTEWMSKDVQKLGQKKVDNIVQKIGYPTASPDIMDPDKLKEYYTGLTITNSSFFENNRNAAKFDIKREWSKLGKPTDRDEWGMTASTVNAYYNPAGNEIVFPAGIMQAPLFYDPEVPQYLSYGAFGAVSGHELSHAFDSSGRHYDEIGNYSDWWDTKTVKAFEERAQCFVDQYANFTVAGPDGKPLHVNGRLTLGENIADAGGLNAAFAAWQKRDEEKPDKSLPGLLDFTKEQLFMLNYGNTWCGLTRTGTAIQRIYQDPHSPKFARVAGTLANTRAFREAFKCPVKEPTCKLW</sequence>
<keyword evidence="3" id="KW-0645">Protease</keyword>
<keyword evidence="7" id="KW-0482">Metalloprotease</keyword>
<feature type="domain" description="Peptidase M13 C-terminal" evidence="9">
    <location>
        <begin position="549"/>
        <end position="748"/>
    </location>
</feature>
<dbReference type="InterPro" id="IPR008753">
    <property type="entry name" value="Peptidase_M13_N"/>
</dbReference>
<feature type="domain" description="Peptidase M13 N-terminal" evidence="10">
    <location>
        <begin position="91"/>
        <end position="487"/>
    </location>
</feature>
<evidence type="ECO:0000259" key="9">
    <source>
        <dbReference type="Pfam" id="PF01431"/>
    </source>
</evidence>
<dbReference type="InterPro" id="IPR000718">
    <property type="entry name" value="Peptidase_M13"/>
</dbReference>
<organism evidence="11 12">
    <name type="scientific">Lophium mytilinum</name>
    <dbReference type="NCBI Taxonomy" id="390894"/>
    <lineage>
        <taxon>Eukaryota</taxon>
        <taxon>Fungi</taxon>
        <taxon>Dikarya</taxon>
        <taxon>Ascomycota</taxon>
        <taxon>Pezizomycotina</taxon>
        <taxon>Dothideomycetes</taxon>
        <taxon>Pleosporomycetidae</taxon>
        <taxon>Mytilinidiales</taxon>
        <taxon>Mytilinidiaceae</taxon>
        <taxon>Lophium</taxon>
    </lineage>
</organism>
<evidence type="ECO:0000256" key="3">
    <source>
        <dbReference type="ARBA" id="ARBA00022670"/>
    </source>
</evidence>
<keyword evidence="4" id="KW-0479">Metal-binding</keyword>
<dbReference type="InterPro" id="IPR024079">
    <property type="entry name" value="MetalloPept_cat_dom_sf"/>
</dbReference>
<dbReference type="OrthoDB" id="6475849at2759"/>
<reference evidence="11" key="1">
    <citation type="journal article" date="2020" name="Stud. Mycol.">
        <title>101 Dothideomycetes genomes: a test case for predicting lifestyles and emergence of pathogens.</title>
        <authorList>
            <person name="Haridas S."/>
            <person name="Albert R."/>
            <person name="Binder M."/>
            <person name="Bloem J."/>
            <person name="Labutti K."/>
            <person name="Salamov A."/>
            <person name="Andreopoulos B."/>
            <person name="Baker S."/>
            <person name="Barry K."/>
            <person name="Bills G."/>
            <person name="Bluhm B."/>
            <person name="Cannon C."/>
            <person name="Castanera R."/>
            <person name="Culley D."/>
            <person name="Daum C."/>
            <person name="Ezra D."/>
            <person name="Gonzalez J."/>
            <person name="Henrissat B."/>
            <person name="Kuo A."/>
            <person name="Liang C."/>
            <person name="Lipzen A."/>
            <person name="Lutzoni F."/>
            <person name="Magnuson J."/>
            <person name="Mondo S."/>
            <person name="Nolan M."/>
            <person name="Ohm R."/>
            <person name="Pangilinan J."/>
            <person name="Park H.-J."/>
            <person name="Ramirez L."/>
            <person name="Alfaro M."/>
            <person name="Sun H."/>
            <person name="Tritt A."/>
            <person name="Yoshinaga Y."/>
            <person name="Zwiers L.-H."/>
            <person name="Turgeon B."/>
            <person name="Goodwin S."/>
            <person name="Spatafora J."/>
            <person name="Crous P."/>
            <person name="Grigoriev I."/>
        </authorList>
    </citation>
    <scope>NUCLEOTIDE SEQUENCE</scope>
    <source>
        <strain evidence="11">CBS 269.34</strain>
    </source>
</reference>
<name>A0A6A6R2I0_9PEZI</name>
<dbReference type="Gene3D" id="3.40.390.10">
    <property type="entry name" value="Collagenase (Catalytic Domain)"/>
    <property type="match status" value="1"/>
</dbReference>
<evidence type="ECO:0000256" key="6">
    <source>
        <dbReference type="ARBA" id="ARBA00022833"/>
    </source>
</evidence>
<keyword evidence="8" id="KW-0472">Membrane</keyword>
<keyword evidence="6" id="KW-0862">Zinc</keyword>
<dbReference type="InterPro" id="IPR042089">
    <property type="entry name" value="Peptidase_M13_dom_2"/>
</dbReference>
<evidence type="ECO:0000256" key="5">
    <source>
        <dbReference type="ARBA" id="ARBA00022801"/>
    </source>
</evidence>
<dbReference type="GO" id="GO:0016485">
    <property type="term" value="P:protein processing"/>
    <property type="evidence" value="ECO:0007669"/>
    <property type="project" value="TreeGrafter"/>
</dbReference>
<dbReference type="AlphaFoldDB" id="A0A6A6R2I0"/>
<keyword evidence="12" id="KW-1185">Reference proteome</keyword>
<dbReference type="PANTHER" id="PTHR11733">
    <property type="entry name" value="ZINC METALLOPROTEASE FAMILY M13 NEPRILYSIN-RELATED"/>
    <property type="match status" value="1"/>
</dbReference>
<comment type="similarity">
    <text evidence="2">Belongs to the peptidase M13 family.</text>
</comment>
<dbReference type="InterPro" id="IPR018497">
    <property type="entry name" value="Peptidase_M13_C"/>
</dbReference>
<feature type="transmembrane region" description="Helical" evidence="8">
    <location>
        <begin position="37"/>
        <end position="57"/>
    </location>
</feature>
<evidence type="ECO:0000256" key="7">
    <source>
        <dbReference type="ARBA" id="ARBA00023049"/>
    </source>
</evidence>
<proteinExistence type="inferred from homology"/>
<dbReference type="GO" id="GO:0004222">
    <property type="term" value="F:metalloendopeptidase activity"/>
    <property type="evidence" value="ECO:0007669"/>
    <property type="project" value="InterPro"/>
</dbReference>
<evidence type="ECO:0000256" key="1">
    <source>
        <dbReference type="ARBA" id="ARBA00001947"/>
    </source>
</evidence>
<accession>A0A6A6R2I0</accession>
<dbReference type="GO" id="GO:0005886">
    <property type="term" value="C:plasma membrane"/>
    <property type="evidence" value="ECO:0007669"/>
    <property type="project" value="TreeGrafter"/>
</dbReference>
<evidence type="ECO:0000256" key="2">
    <source>
        <dbReference type="ARBA" id="ARBA00007357"/>
    </source>
</evidence>
<dbReference type="PROSITE" id="PS51885">
    <property type="entry name" value="NEPRILYSIN"/>
    <property type="match status" value="1"/>
</dbReference>
<keyword evidence="8" id="KW-1133">Transmembrane helix</keyword>
<gene>
    <name evidence="11" type="ORF">BU16DRAFT_524981</name>
</gene>
<evidence type="ECO:0000313" key="11">
    <source>
        <dbReference type="EMBL" id="KAF2498978.1"/>
    </source>
</evidence>
<protein>
    <submittedName>
        <fullName evidence="11">Zincin</fullName>
    </submittedName>
</protein>
<evidence type="ECO:0000259" key="10">
    <source>
        <dbReference type="Pfam" id="PF05649"/>
    </source>
</evidence>
<dbReference type="CDD" id="cd08662">
    <property type="entry name" value="M13"/>
    <property type="match status" value="1"/>
</dbReference>
<dbReference type="Pfam" id="PF05649">
    <property type="entry name" value="Peptidase_M13_N"/>
    <property type="match status" value="1"/>
</dbReference>
<keyword evidence="8" id="KW-0812">Transmembrane</keyword>
<evidence type="ECO:0000256" key="8">
    <source>
        <dbReference type="SAM" id="Phobius"/>
    </source>
</evidence>
<comment type="cofactor">
    <cofactor evidence="1">
        <name>Zn(2+)</name>
        <dbReference type="ChEBI" id="CHEBI:29105"/>
    </cofactor>
</comment>
<keyword evidence="5" id="KW-0378">Hydrolase</keyword>
<evidence type="ECO:0000313" key="12">
    <source>
        <dbReference type="Proteomes" id="UP000799750"/>
    </source>
</evidence>
<dbReference type="PANTHER" id="PTHR11733:SF167">
    <property type="entry name" value="FI17812P1-RELATED"/>
    <property type="match status" value="1"/>
</dbReference>
<dbReference type="Pfam" id="PF01431">
    <property type="entry name" value="Peptidase_M13"/>
    <property type="match status" value="1"/>
</dbReference>
<evidence type="ECO:0000256" key="4">
    <source>
        <dbReference type="ARBA" id="ARBA00022723"/>
    </source>
</evidence>